<dbReference type="EMBL" id="ABJB010238323">
    <property type="status" value="NOT_ANNOTATED_CDS"/>
    <property type="molecule type" value="Genomic_DNA"/>
</dbReference>
<evidence type="ECO:0000256" key="6">
    <source>
        <dbReference type="ARBA" id="ARBA00022676"/>
    </source>
</evidence>
<keyword evidence="9" id="KW-0479">Metal-binding</keyword>
<protein>
    <recommendedName>
        <fullName evidence="5">Beta-1,4-glucuronyltransferase 1</fullName>
    </recommendedName>
    <alternativeName>
        <fullName evidence="16">I-beta-1,3-N-acetylglucosaminyltransferase</fullName>
    </alternativeName>
    <alternativeName>
        <fullName evidence="19">N-acetyllactosaminide beta-1,3-N-acetylglucosaminyltransferase</fullName>
    </alternativeName>
    <alternativeName>
        <fullName evidence="17">Poly-N-acetyllactosamine extension enzyme</fullName>
    </alternativeName>
    <alternativeName>
        <fullName evidence="18">UDP-GlcNAc:betaGal beta-1,3-N-acetylglucosaminyltransferase 1</fullName>
    </alternativeName>
</protein>
<evidence type="ECO:0000256" key="11">
    <source>
        <dbReference type="ARBA" id="ARBA00022989"/>
    </source>
</evidence>
<dbReference type="GO" id="GO:0035269">
    <property type="term" value="P:protein O-linked glycosylation via mannose"/>
    <property type="evidence" value="ECO:0000318"/>
    <property type="project" value="GO_Central"/>
</dbReference>
<comment type="subcellular location">
    <subcellularLocation>
        <location evidence="2">Golgi apparatus membrane</location>
        <topology evidence="2">Single-pass type II membrane protein</topology>
    </subcellularLocation>
</comment>
<evidence type="ECO:0000256" key="9">
    <source>
        <dbReference type="ARBA" id="ARBA00022723"/>
    </source>
</evidence>
<dbReference type="EMBL" id="DS853260">
    <property type="protein sequence ID" value="EEC13592.1"/>
    <property type="molecule type" value="Genomic_DNA"/>
</dbReference>
<evidence type="ECO:0000256" key="18">
    <source>
        <dbReference type="ARBA" id="ARBA00032181"/>
    </source>
</evidence>
<keyword evidence="13" id="KW-0472">Membrane</keyword>
<keyword evidence="23" id="KW-1185">Reference proteome</keyword>
<evidence type="ECO:0000256" key="7">
    <source>
        <dbReference type="ARBA" id="ARBA00022679"/>
    </source>
</evidence>
<dbReference type="Proteomes" id="UP000001555">
    <property type="component" value="Unassembled WGS sequence"/>
</dbReference>
<organism>
    <name type="scientific">Ixodes scapularis</name>
    <name type="common">Black-legged tick</name>
    <name type="synonym">Deer tick</name>
    <dbReference type="NCBI Taxonomy" id="6945"/>
    <lineage>
        <taxon>Eukaryota</taxon>
        <taxon>Metazoa</taxon>
        <taxon>Ecdysozoa</taxon>
        <taxon>Arthropoda</taxon>
        <taxon>Chelicerata</taxon>
        <taxon>Arachnida</taxon>
        <taxon>Acari</taxon>
        <taxon>Parasitiformes</taxon>
        <taxon>Ixodida</taxon>
        <taxon>Ixodoidea</taxon>
        <taxon>Ixodidae</taxon>
        <taxon>Ixodinae</taxon>
        <taxon>Ixodes</taxon>
    </lineage>
</organism>
<feature type="non-terminal residue" evidence="21">
    <location>
        <position position="1"/>
    </location>
</feature>
<evidence type="ECO:0000256" key="4">
    <source>
        <dbReference type="ARBA" id="ARBA00008539"/>
    </source>
</evidence>
<dbReference type="OrthoDB" id="6479716at2759"/>
<dbReference type="PANTHER" id="PTHR46420:SF1">
    <property type="entry name" value="BETA-1,4-GLUCURONYLTRANSFERASE 1"/>
    <property type="match status" value="1"/>
</dbReference>
<dbReference type="GO" id="GO:0015020">
    <property type="term" value="F:glucuronosyltransferase activity"/>
    <property type="evidence" value="ECO:0000318"/>
    <property type="project" value="GO_Central"/>
</dbReference>
<gene>
    <name evidence="21" type="ORF">IscW_ISCW011076</name>
</gene>
<dbReference type="AlphaFoldDB" id="B7Q417"/>
<keyword evidence="11" id="KW-1133">Transmembrane helix</keyword>
<keyword evidence="15" id="KW-0464">Manganese</keyword>
<evidence type="ECO:0000256" key="16">
    <source>
        <dbReference type="ARBA" id="ARBA00030723"/>
    </source>
</evidence>
<evidence type="ECO:0000256" key="3">
    <source>
        <dbReference type="ARBA" id="ARBA00004922"/>
    </source>
</evidence>
<evidence type="ECO:0000256" key="15">
    <source>
        <dbReference type="ARBA" id="ARBA00023211"/>
    </source>
</evidence>
<keyword evidence="12" id="KW-0333">Golgi apparatus</keyword>
<reference evidence="21 23" key="1">
    <citation type="submission" date="2008-03" db="EMBL/GenBank/DDBJ databases">
        <title>Annotation of Ixodes scapularis.</title>
        <authorList>
            <consortium name="Ixodes scapularis Genome Project Consortium"/>
            <person name="Caler E."/>
            <person name="Hannick L.I."/>
            <person name="Bidwell S."/>
            <person name="Joardar V."/>
            <person name="Thiagarajan M."/>
            <person name="Amedeo P."/>
            <person name="Galinsky K.J."/>
            <person name="Schobel S."/>
            <person name="Inman J."/>
            <person name="Hostetler J."/>
            <person name="Miller J."/>
            <person name="Hammond M."/>
            <person name="Megy K."/>
            <person name="Lawson D."/>
            <person name="Kodira C."/>
            <person name="Sutton G."/>
            <person name="Meyer J."/>
            <person name="Hill C.A."/>
            <person name="Birren B."/>
            <person name="Nene V."/>
            <person name="Collins F."/>
            <person name="Alarcon-Chaidez F."/>
            <person name="Wikel S."/>
            <person name="Strausberg R."/>
        </authorList>
    </citation>
    <scope>NUCLEOTIDE SEQUENCE [LARGE SCALE GENOMIC DNA]</scope>
    <source>
        <strain evidence="23">Wikel</strain>
        <strain evidence="21">Wikel colony</strain>
    </source>
</reference>
<comment type="catalytic activity">
    <reaction evidence="20">
        <text>3-O-[beta-D-Xyl-(1-&gt;4)-Rib-ol-P-Rib-ol-P-3-beta-D-GalNAc-(1-&gt;3)-beta-D-GlcNAc-(1-&gt;4)-(O-6-P-alpha-D-Man)]-Thr-[protein] + UDP-alpha-D-glucuronate = 3-O-[beta-D-GlcA-(1-&gt;3)-beta-D-Xyl-(1-&gt;4)-Rib-ol-P-Rib-ol-P-3-beta-D-GalNAc-(1-&gt;3)-beta-D-GlcNAc-(1-&gt;4)-(O-6-P-alpha-D-Man)]-Thr-[protein] + UDP + H(+)</text>
        <dbReference type="Rhea" id="RHEA:46860"/>
        <dbReference type="Rhea" id="RHEA-COMP:15023"/>
        <dbReference type="Rhea" id="RHEA-COMP:17482"/>
        <dbReference type="ChEBI" id="CHEBI:15378"/>
        <dbReference type="ChEBI" id="CHEBI:58052"/>
        <dbReference type="ChEBI" id="CHEBI:58223"/>
        <dbReference type="ChEBI" id="CHEBI:142405"/>
        <dbReference type="ChEBI" id="CHEBI:177336"/>
    </reaction>
</comment>
<evidence type="ECO:0000256" key="8">
    <source>
        <dbReference type="ARBA" id="ARBA00022692"/>
    </source>
</evidence>
<dbReference type="GO" id="GO:0005794">
    <property type="term" value="C:Golgi apparatus"/>
    <property type="evidence" value="ECO:0000318"/>
    <property type="project" value="GO_Central"/>
</dbReference>
<proteinExistence type="inferred from homology"/>
<evidence type="ECO:0000256" key="10">
    <source>
        <dbReference type="ARBA" id="ARBA00022968"/>
    </source>
</evidence>
<dbReference type="PaxDb" id="6945-B7Q417"/>
<evidence type="ECO:0000256" key="1">
    <source>
        <dbReference type="ARBA" id="ARBA00001936"/>
    </source>
</evidence>
<keyword evidence="10" id="KW-0735">Signal-anchor</keyword>
<evidence type="ECO:0000256" key="20">
    <source>
        <dbReference type="ARBA" id="ARBA00047852"/>
    </source>
</evidence>
<comment type="similarity">
    <text evidence="4">Belongs to the glycosyltransferase 49 family.</text>
</comment>
<evidence type="ECO:0000256" key="2">
    <source>
        <dbReference type="ARBA" id="ARBA00004323"/>
    </source>
</evidence>
<dbReference type="PANTHER" id="PTHR46420">
    <property type="entry name" value="BETA-1,4-GLUCURONYLTRANSFERASE 1"/>
    <property type="match status" value="1"/>
</dbReference>
<sequence length="398" mass="45745">NHRWRYGQSGDVLLGATEDRVHILDVLASRAPFKFDVDKQSLDASRKYKIARRFLSPQAKLGPQDGGGDVCLATQGSLDRLSWLVDLVQLWNGPVSLAVFVANSAQFQAVKVYLSLIRSCSEAIKANMRVDLVYPADENLTRKTVWSDELGSDFSCGTHAVLLKVLQNVGKTKVVKGSAKQMLYPQNHLRNVARDGCAQKYFFLTDIDIMPKPGLWEELSDFFGRTLPCTKCVFVVPTYEMSETAAVPRTKRELLHLVRRKEARPFHQKSFIHNQYATNHGMWEGLKQRGDGLRAAYSVKRYEFFYEPFYVAAKVVPRYDERFVGYGFTRNTQVYETHLAGFEFWVLDEAFAVHRGMRNKLSMGVWKDRQNDLNRKRFVVFQRDMKRKYRLTTKKAAA</sequence>
<dbReference type="HOGENOM" id="CLU_019238_5_0_1"/>
<dbReference type="InterPro" id="IPR043189">
    <property type="entry name" value="B4GAT1"/>
</dbReference>
<reference evidence="22" key="2">
    <citation type="submission" date="2020-05" db="UniProtKB">
        <authorList>
            <consortium name="EnsemblMetazoa"/>
        </authorList>
    </citation>
    <scope>IDENTIFICATION</scope>
    <source>
        <strain evidence="22">wikel</strain>
    </source>
</reference>
<dbReference type="EnsemblMetazoa" id="ISCW011076-RA">
    <property type="protein sequence ID" value="ISCW011076-PA"/>
    <property type="gene ID" value="ISCW011076"/>
</dbReference>
<evidence type="ECO:0000256" key="14">
    <source>
        <dbReference type="ARBA" id="ARBA00023180"/>
    </source>
</evidence>
<dbReference type="FunCoup" id="B7Q417">
    <property type="interactions" value="235"/>
</dbReference>
<dbReference type="Pfam" id="PF13896">
    <property type="entry name" value="Glyco_transf_49"/>
    <property type="match status" value="1"/>
</dbReference>
<dbReference type="UniPathway" id="UPA00378"/>
<dbReference type="GO" id="GO:0000139">
    <property type="term" value="C:Golgi membrane"/>
    <property type="evidence" value="ECO:0007669"/>
    <property type="project" value="UniProtKB-SubCell"/>
</dbReference>
<evidence type="ECO:0000256" key="17">
    <source>
        <dbReference type="ARBA" id="ARBA00032175"/>
    </source>
</evidence>
<dbReference type="GO" id="GO:0046872">
    <property type="term" value="F:metal ion binding"/>
    <property type="evidence" value="ECO:0007669"/>
    <property type="project" value="UniProtKB-KW"/>
</dbReference>
<evidence type="ECO:0000256" key="12">
    <source>
        <dbReference type="ARBA" id="ARBA00023034"/>
    </source>
</evidence>
<dbReference type="STRING" id="6945.B7Q417"/>
<keyword evidence="7 21" id="KW-0808">Transferase</keyword>
<evidence type="ECO:0000256" key="19">
    <source>
        <dbReference type="ARBA" id="ARBA00033291"/>
    </source>
</evidence>
<comment type="cofactor">
    <cofactor evidence="1">
        <name>Mn(2+)</name>
        <dbReference type="ChEBI" id="CHEBI:29035"/>
    </cofactor>
</comment>
<name>B7Q417_IXOSC</name>
<dbReference type="VEuPathDB" id="VectorBase:ISCP_032481"/>
<keyword evidence="14" id="KW-0325">Glycoprotein</keyword>
<evidence type="ECO:0000256" key="13">
    <source>
        <dbReference type="ARBA" id="ARBA00023136"/>
    </source>
</evidence>
<evidence type="ECO:0000313" key="23">
    <source>
        <dbReference type="Proteomes" id="UP000001555"/>
    </source>
</evidence>
<evidence type="ECO:0000313" key="22">
    <source>
        <dbReference type="EnsemblMetazoa" id="ISCW011076-PA"/>
    </source>
</evidence>
<dbReference type="VEuPathDB" id="VectorBase:ISCW011076"/>
<evidence type="ECO:0000313" key="21">
    <source>
        <dbReference type="EMBL" id="EEC13592.1"/>
    </source>
</evidence>
<dbReference type="VEuPathDB" id="VectorBase:ISCI011076"/>
<evidence type="ECO:0000256" key="5">
    <source>
        <dbReference type="ARBA" id="ARBA00017962"/>
    </source>
</evidence>
<feature type="non-terminal residue" evidence="21">
    <location>
        <position position="398"/>
    </location>
</feature>
<keyword evidence="6 21" id="KW-0328">Glycosyltransferase</keyword>
<comment type="pathway">
    <text evidence="3">Protein modification; protein glycosylation.</text>
</comment>
<keyword evidence="8" id="KW-0812">Transmembrane</keyword>
<accession>B7Q417</accession>
<dbReference type="EMBL" id="ABJB010289718">
    <property type="status" value="NOT_ANNOTATED_CDS"/>
    <property type="molecule type" value="Genomic_DNA"/>
</dbReference>